<evidence type="ECO:0000313" key="4">
    <source>
        <dbReference type="Proteomes" id="UP000179145"/>
    </source>
</evidence>
<accession>A0A1D8UXQ1</accession>
<dbReference type="EMBL" id="CP014675">
    <property type="protein sequence ID" value="AOX18392.1"/>
    <property type="molecule type" value="Genomic_DNA"/>
</dbReference>
<name>A0A1D8UXQ1_9PROT</name>
<dbReference type="KEGG" id="kba:A0U89_13790"/>
<geneLocation type="plasmid" evidence="4">
    <name>pkb14400_1</name>
</geneLocation>
<feature type="domain" description="GmrSD restriction endonucleases C-terminal" evidence="2">
    <location>
        <begin position="424"/>
        <end position="543"/>
    </location>
</feature>
<gene>
    <name evidence="3" type="ORF">A0U89_13790</name>
</gene>
<feature type="domain" description="GmrSD restriction endonucleases N-terminal" evidence="1">
    <location>
        <begin position="13"/>
        <end position="227"/>
    </location>
</feature>
<dbReference type="InterPro" id="IPR011089">
    <property type="entry name" value="GmrSD_C"/>
</dbReference>
<organism evidence="3 4">
    <name type="scientific">Kozakia baliensis</name>
    <dbReference type="NCBI Taxonomy" id="153496"/>
    <lineage>
        <taxon>Bacteria</taxon>
        <taxon>Pseudomonadati</taxon>
        <taxon>Pseudomonadota</taxon>
        <taxon>Alphaproteobacteria</taxon>
        <taxon>Acetobacterales</taxon>
        <taxon>Acetobacteraceae</taxon>
        <taxon>Kozakia</taxon>
    </lineage>
</organism>
<dbReference type="Pfam" id="PF03235">
    <property type="entry name" value="GmrSD_N"/>
    <property type="match status" value="1"/>
</dbReference>
<keyword evidence="4" id="KW-1185">Reference proteome</keyword>
<reference evidence="3 4" key="1">
    <citation type="journal article" date="2016" name="Microb. Cell Fact.">
        <title>Dissection of exopolysaccharide biosynthesis in Kozakia baliensis.</title>
        <authorList>
            <person name="Brandt J.U."/>
            <person name="Jakob F."/>
            <person name="Behr J."/>
            <person name="Geissler A.J."/>
            <person name="Vogel R.F."/>
        </authorList>
    </citation>
    <scope>NUCLEOTIDE SEQUENCE [LARGE SCALE GENOMIC DNA]</scope>
    <source>
        <strain evidence="3 4">DSM 14400</strain>
        <plasmid evidence="4">Plasmid pkb14400_1</plasmid>
    </source>
</reference>
<evidence type="ECO:0008006" key="5">
    <source>
        <dbReference type="Google" id="ProtNLM"/>
    </source>
</evidence>
<dbReference type="RefSeq" id="WP_070403876.1">
    <property type="nucleotide sequence ID" value="NZ_BJVW01000016.1"/>
</dbReference>
<dbReference type="PANTHER" id="PTHR35149:SF1">
    <property type="entry name" value="DUF5655 DOMAIN-CONTAINING PROTEIN"/>
    <property type="match status" value="1"/>
</dbReference>
<dbReference type="Pfam" id="PF07510">
    <property type="entry name" value="GmrSD_C"/>
    <property type="match status" value="1"/>
</dbReference>
<protein>
    <recommendedName>
        <fullName evidence="5">DUF262 domain-containing protein</fullName>
    </recommendedName>
</protein>
<evidence type="ECO:0000313" key="3">
    <source>
        <dbReference type="EMBL" id="AOX18392.1"/>
    </source>
</evidence>
<evidence type="ECO:0000259" key="2">
    <source>
        <dbReference type="Pfam" id="PF07510"/>
    </source>
</evidence>
<sequence length="553" mass="62028">MQLNPIHVTVFKLLEGRLFRIPGYQRSYSWGRHQRADLFRDIEEAQRSGLDHFMATVVGLTRETIDIGAEEFRVVELVDGQQRITTLVILLKAIEKALGAENAAAQKAKQGLADLLVKGDEHSLVLLQTNHDSSHVFTDYLRKGGVDERLVVTAADYNIVDAIAECERFVAGWSADGGLVGLLSTIRNRMSMILHEIADESLVYRVFEVLNSRGLDVKWIDKLKSQLMASIYEHVPVGTRESGLAEMHVIWQTIYRTIGTDADHADEALQFAGTFARGRAPNKVLTQEEAARELLQAGGQALKPIIAAARKLEAINRYVHELHSDNRRRAPAKVLQARLVAIAIMARNFDAATTADLLERWERSSFRLFGIGRLDARSYNREYTHLGHAIATGLDAKAAGKAIDALGEDFDLEERMSLKSYWNEWYWRREDARYVLFRYEEHLAAEAGELINASEWNKIWATDPAKSIEHVKPQHTEVGYLHNLGNLTMLPPGVNSSLGGSAPNEKADTYVECGLRGTATIGREINAGLKWDKAAVTARCETLEAFIRNYWKI</sequence>
<evidence type="ECO:0000259" key="1">
    <source>
        <dbReference type="Pfam" id="PF03235"/>
    </source>
</evidence>
<dbReference type="PANTHER" id="PTHR35149">
    <property type="entry name" value="SLL5132 PROTEIN"/>
    <property type="match status" value="1"/>
</dbReference>
<dbReference type="OrthoDB" id="9798761at2"/>
<dbReference type="AlphaFoldDB" id="A0A1D8UXQ1"/>
<dbReference type="Proteomes" id="UP000179145">
    <property type="component" value="Plasmid pKB14400_1"/>
</dbReference>
<dbReference type="InterPro" id="IPR004919">
    <property type="entry name" value="GmrSD_N"/>
</dbReference>
<proteinExistence type="predicted"/>
<keyword evidence="3" id="KW-0614">Plasmid</keyword>